<gene>
    <name evidence="1" type="ORF">ACFSJ3_08515</name>
</gene>
<dbReference type="Pfam" id="PF13557">
    <property type="entry name" value="Phenol_MetA_deg"/>
    <property type="match status" value="1"/>
</dbReference>
<name>A0ABW4XLN9_9GAMM</name>
<evidence type="ECO:0000313" key="2">
    <source>
        <dbReference type="Proteomes" id="UP001597380"/>
    </source>
</evidence>
<organism evidence="1 2">
    <name type="scientific">Corallincola platygyrae</name>
    <dbReference type="NCBI Taxonomy" id="1193278"/>
    <lineage>
        <taxon>Bacteria</taxon>
        <taxon>Pseudomonadati</taxon>
        <taxon>Pseudomonadota</taxon>
        <taxon>Gammaproteobacteria</taxon>
        <taxon>Alteromonadales</taxon>
        <taxon>Psychromonadaceae</taxon>
        <taxon>Corallincola</taxon>
    </lineage>
</organism>
<proteinExistence type="predicted"/>
<comment type="caution">
    <text evidence="1">The sequence shown here is derived from an EMBL/GenBank/DDBJ whole genome shotgun (WGS) entry which is preliminary data.</text>
</comment>
<reference evidence="2" key="1">
    <citation type="journal article" date="2019" name="Int. J. Syst. Evol. Microbiol.">
        <title>The Global Catalogue of Microorganisms (GCM) 10K type strain sequencing project: providing services to taxonomists for standard genome sequencing and annotation.</title>
        <authorList>
            <consortium name="The Broad Institute Genomics Platform"/>
            <consortium name="The Broad Institute Genome Sequencing Center for Infectious Disease"/>
            <person name="Wu L."/>
            <person name="Ma J."/>
        </authorList>
    </citation>
    <scope>NUCLEOTIDE SEQUENCE [LARGE SCALE GENOMIC DNA]</scope>
    <source>
        <strain evidence="2">CGMCC 1.10992</strain>
    </source>
</reference>
<dbReference type="EMBL" id="JBHUHT010000011">
    <property type="protein sequence ID" value="MFD2096024.1"/>
    <property type="molecule type" value="Genomic_DNA"/>
</dbReference>
<dbReference type="InterPro" id="IPR025737">
    <property type="entry name" value="FApF"/>
</dbReference>
<keyword evidence="2" id="KW-1185">Reference proteome</keyword>
<protein>
    <submittedName>
        <fullName evidence="1">Transporter</fullName>
    </submittedName>
</protein>
<sequence length="315" mass="34928">MSSKEYSSRSLVTRSIIGACLLALPSASLMAEELTPRRWSHLPVDMNFLGAAYVYSDVSVDVDPVLQLEDVTADIHTVAARYIRSFSLFDRTARISVGQGFQEAKWRGILDGERATAKRDGSTDTIVRFAVNLYGAPALSGKEYRQYRIKQSQDSEFIFGAGLSVQLPTGDYMESKLINIGSNRYTFRPQFGGMYRNGPWSLEGTAVAAIYTENDEFWDGNKLEEEPLYSARGHLIYDFMPGVWASASVLHNYGGRPKVNGITKDSEKQNTAWALSVGFPINKHLGVKLAYVGSRTHKDTGVDSDSFALGISTFW</sequence>
<evidence type="ECO:0000313" key="1">
    <source>
        <dbReference type="EMBL" id="MFD2096024.1"/>
    </source>
</evidence>
<dbReference type="RefSeq" id="WP_345340958.1">
    <property type="nucleotide sequence ID" value="NZ_BAABLI010000017.1"/>
</dbReference>
<accession>A0ABW4XLN9</accession>
<dbReference type="Proteomes" id="UP001597380">
    <property type="component" value="Unassembled WGS sequence"/>
</dbReference>